<dbReference type="PANTHER" id="PTHR15644:SF2">
    <property type="entry name" value="OSTEOPETROSIS-ASSOCIATED TRANSMEMBRANE PROTEIN 1"/>
    <property type="match status" value="1"/>
</dbReference>
<dbReference type="AlphaFoldDB" id="A7SUP4"/>
<feature type="chain" id="PRO_5002715312" evidence="1">
    <location>
        <begin position="27"/>
        <end position="269"/>
    </location>
</feature>
<dbReference type="InterPro" id="IPR019172">
    <property type="entry name" value="Osteopetrosis-assoc_TM_1"/>
</dbReference>
<accession>A7SUP4</accession>
<dbReference type="HOGENOM" id="CLU_1035478_0_0_1"/>
<dbReference type="STRING" id="45351.A7SUP4"/>
<gene>
    <name evidence="2" type="ORF">NEMVEDRAFT_v1g217762</name>
</gene>
<keyword evidence="1" id="KW-0732">Signal</keyword>
<dbReference type="Pfam" id="PF09777">
    <property type="entry name" value="OSTMP1"/>
    <property type="match status" value="1"/>
</dbReference>
<keyword evidence="3" id="KW-1185">Reference proteome</keyword>
<feature type="signal peptide" evidence="1">
    <location>
        <begin position="1"/>
        <end position="26"/>
    </location>
</feature>
<dbReference type="InParanoid" id="A7SUP4"/>
<evidence type="ECO:0000313" key="3">
    <source>
        <dbReference type="Proteomes" id="UP000001593"/>
    </source>
</evidence>
<dbReference type="GO" id="GO:0005829">
    <property type="term" value="C:cytosol"/>
    <property type="evidence" value="ECO:0000318"/>
    <property type="project" value="GO_Central"/>
</dbReference>
<dbReference type="Proteomes" id="UP000001593">
    <property type="component" value="Unassembled WGS sequence"/>
</dbReference>
<organism evidence="2 3">
    <name type="scientific">Nematostella vectensis</name>
    <name type="common">Starlet sea anemone</name>
    <dbReference type="NCBI Taxonomy" id="45351"/>
    <lineage>
        <taxon>Eukaryota</taxon>
        <taxon>Metazoa</taxon>
        <taxon>Cnidaria</taxon>
        <taxon>Anthozoa</taxon>
        <taxon>Hexacorallia</taxon>
        <taxon>Actiniaria</taxon>
        <taxon>Edwardsiidae</taxon>
        <taxon>Nematostella</taxon>
    </lineage>
</organism>
<evidence type="ECO:0000313" key="2">
    <source>
        <dbReference type="EMBL" id="EDO32556.1"/>
    </source>
</evidence>
<proteinExistence type="predicted"/>
<dbReference type="OMA" id="TICHETN"/>
<dbReference type="EMBL" id="DS469818">
    <property type="protein sequence ID" value="EDO32556.1"/>
    <property type="molecule type" value="Genomic_DNA"/>
</dbReference>
<reference evidence="2 3" key="1">
    <citation type="journal article" date="2007" name="Science">
        <title>Sea anemone genome reveals ancestral eumetazoan gene repertoire and genomic organization.</title>
        <authorList>
            <person name="Putnam N.H."/>
            <person name="Srivastava M."/>
            <person name="Hellsten U."/>
            <person name="Dirks B."/>
            <person name="Chapman J."/>
            <person name="Salamov A."/>
            <person name="Terry A."/>
            <person name="Shapiro H."/>
            <person name="Lindquist E."/>
            <person name="Kapitonov V.V."/>
            <person name="Jurka J."/>
            <person name="Genikhovich G."/>
            <person name="Grigoriev I.V."/>
            <person name="Lucas S.M."/>
            <person name="Steele R.E."/>
            <person name="Finnerty J.R."/>
            <person name="Technau U."/>
            <person name="Martindale M.Q."/>
            <person name="Rokhsar D.S."/>
        </authorList>
    </citation>
    <scope>NUCLEOTIDE SEQUENCE [LARGE SCALE GENOMIC DNA]</scope>
    <source>
        <strain evidence="3">CH2 X CH6</strain>
    </source>
</reference>
<dbReference type="PhylomeDB" id="A7SUP4"/>
<evidence type="ECO:0000256" key="1">
    <source>
        <dbReference type="SAM" id="SignalP"/>
    </source>
</evidence>
<sequence>MVKSSIQILLLTFALLICSLFHVSLQSHDSDGPKLPEECKEMLEGLARNVSHFTKCAVEQATPFRFCRRCRLEFHAVCETKANIYNKDYGCVDVLVSSEKYQIVNNVYAFAINLWRGSNCENCYDDEESSELKSAVADYFKTQEAVYHCFINESRIPAPHMTNSSSHNSSVTPPANNNMTIVTNVCANCLNQYNALQKAYRTVAGAGEYGDLVETSICADVVSACPCQGLEMDLIKPYETIYKFSYCALFGVRTNCLQTYFMCLFENPC</sequence>
<name>A7SUP4_NEMVE</name>
<dbReference type="PANTHER" id="PTHR15644">
    <property type="entry name" value="OSTEOPETROSIS ASSOCIATED TRANSMEMBRANE PROTEIN 1"/>
    <property type="match status" value="1"/>
</dbReference>
<dbReference type="FunCoup" id="A7SUP4">
    <property type="interactions" value="243"/>
</dbReference>
<protein>
    <submittedName>
        <fullName evidence="2">Uncharacterized protein</fullName>
    </submittedName>
</protein>